<feature type="transmembrane region" description="Helical" evidence="1">
    <location>
        <begin position="107"/>
        <end position="131"/>
    </location>
</feature>
<evidence type="ECO:0000313" key="3">
    <source>
        <dbReference type="Proteomes" id="UP000033858"/>
    </source>
</evidence>
<name>A0A0G0UA01_9BACT</name>
<evidence type="ECO:0000256" key="1">
    <source>
        <dbReference type="SAM" id="Phobius"/>
    </source>
</evidence>
<dbReference type="EMBL" id="LCAE01000031">
    <property type="protein sequence ID" value="KKR85829.1"/>
    <property type="molecule type" value="Genomic_DNA"/>
</dbReference>
<proteinExistence type="predicted"/>
<sequence length="132" mass="14372">MRIIKRFVISTASIYIVSLVTSGMVFAKGYETIALAGAAVALSSLIVKPVINLLILPLNLITFGLFRWVTYAVTLYLVTLVVPGFSINSFSFVGFSSYWFSIPAFGLGGLLALLAFSLSISFVYTTISWILK</sequence>
<feature type="transmembrane region" description="Helical" evidence="1">
    <location>
        <begin position="33"/>
        <end position="56"/>
    </location>
</feature>
<feature type="transmembrane region" description="Helical" evidence="1">
    <location>
        <begin position="68"/>
        <end position="87"/>
    </location>
</feature>
<dbReference type="Proteomes" id="UP000033858">
    <property type="component" value="Unassembled WGS sequence"/>
</dbReference>
<keyword evidence="1" id="KW-0472">Membrane</keyword>
<comment type="caution">
    <text evidence="2">The sequence shown here is derived from an EMBL/GenBank/DDBJ whole genome shotgun (WGS) entry which is preliminary data.</text>
</comment>
<evidence type="ECO:0000313" key="2">
    <source>
        <dbReference type="EMBL" id="KKR85829.1"/>
    </source>
</evidence>
<dbReference type="InterPro" id="IPR007165">
    <property type="entry name" value="Phage_holin_4_2"/>
</dbReference>
<dbReference type="AlphaFoldDB" id="A0A0G0UA01"/>
<accession>A0A0G0UA01</accession>
<dbReference type="Pfam" id="PF04020">
    <property type="entry name" value="Phage_holin_4_2"/>
    <property type="match status" value="1"/>
</dbReference>
<keyword evidence="1" id="KW-0812">Transmembrane</keyword>
<protein>
    <submittedName>
        <fullName evidence="2">Integral membrane protein</fullName>
    </submittedName>
</protein>
<reference evidence="2 3" key="1">
    <citation type="journal article" date="2015" name="Nature">
        <title>rRNA introns, odd ribosomes, and small enigmatic genomes across a large radiation of phyla.</title>
        <authorList>
            <person name="Brown C.T."/>
            <person name="Hug L.A."/>
            <person name="Thomas B.C."/>
            <person name="Sharon I."/>
            <person name="Castelle C.J."/>
            <person name="Singh A."/>
            <person name="Wilkins M.J."/>
            <person name="Williams K.H."/>
            <person name="Banfield J.F."/>
        </authorList>
    </citation>
    <scope>NUCLEOTIDE SEQUENCE [LARGE SCALE GENOMIC DNA]</scope>
</reference>
<gene>
    <name evidence="2" type="ORF">UU32_C0031G0002</name>
</gene>
<keyword evidence="1" id="KW-1133">Transmembrane helix</keyword>
<feature type="transmembrane region" description="Helical" evidence="1">
    <location>
        <begin position="7"/>
        <end position="27"/>
    </location>
</feature>
<organism evidence="2 3">
    <name type="scientific">Candidatus Woesebacteria bacterium GW2011_GWB1_41_10</name>
    <dbReference type="NCBI Taxonomy" id="1618577"/>
    <lineage>
        <taxon>Bacteria</taxon>
        <taxon>Candidatus Woeseibacteriota</taxon>
    </lineage>
</organism>